<feature type="transmembrane region" description="Helical" evidence="6">
    <location>
        <begin position="387"/>
        <end position="413"/>
    </location>
</feature>
<dbReference type="RefSeq" id="WP_349544176.1">
    <property type="nucleotide sequence ID" value="NZ_JAOALG010000002.1"/>
</dbReference>
<feature type="domain" description="Major facilitator superfamily (MFS) profile" evidence="7">
    <location>
        <begin position="59"/>
        <end position="441"/>
    </location>
</feature>
<dbReference type="SUPFAM" id="SSF103473">
    <property type="entry name" value="MFS general substrate transporter"/>
    <property type="match status" value="1"/>
</dbReference>
<keyword evidence="3 6" id="KW-0812">Transmembrane</keyword>
<protein>
    <submittedName>
        <fullName evidence="8">MFS transporter</fullName>
    </submittedName>
</protein>
<accession>A0ABV1LTI6</accession>
<keyword evidence="9" id="KW-1185">Reference proteome</keyword>
<feature type="transmembrane region" description="Helical" evidence="6">
    <location>
        <begin position="99"/>
        <end position="117"/>
    </location>
</feature>
<feature type="transmembrane region" description="Helical" evidence="6">
    <location>
        <begin position="288"/>
        <end position="313"/>
    </location>
</feature>
<proteinExistence type="predicted"/>
<keyword evidence="4 6" id="KW-1133">Transmembrane helix</keyword>
<feature type="transmembrane region" description="Helical" evidence="6">
    <location>
        <begin position="183"/>
        <end position="205"/>
    </location>
</feature>
<dbReference type="Pfam" id="PF07690">
    <property type="entry name" value="MFS_1"/>
    <property type="match status" value="1"/>
</dbReference>
<feature type="transmembrane region" description="Helical" evidence="6">
    <location>
        <begin position="419"/>
        <end position="436"/>
    </location>
</feature>
<organism evidence="8 9">
    <name type="scientific">Paraburkholderia acidicola</name>
    <dbReference type="NCBI Taxonomy" id="1912599"/>
    <lineage>
        <taxon>Bacteria</taxon>
        <taxon>Pseudomonadati</taxon>
        <taxon>Pseudomonadota</taxon>
        <taxon>Betaproteobacteria</taxon>
        <taxon>Burkholderiales</taxon>
        <taxon>Burkholderiaceae</taxon>
        <taxon>Paraburkholderia</taxon>
    </lineage>
</organism>
<name>A0ABV1LTI6_9BURK</name>
<dbReference type="EMBL" id="JAOALG010000002">
    <property type="protein sequence ID" value="MEQ5842286.1"/>
    <property type="molecule type" value="Genomic_DNA"/>
</dbReference>
<dbReference type="InterPro" id="IPR011701">
    <property type="entry name" value="MFS"/>
</dbReference>
<feature type="transmembrane region" description="Helical" evidence="6">
    <location>
        <begin position="153"/>
        <end position="171"/>
    </location>
</feature>
<evidence type="ECO:0000256" key="6">
    <source>
        <dbReference type="SAM" id="Phobius"/>
    </source>
</evidence>
<dbReference type="PANTHER" id="PTHR42718:SF9">
    <property type="entry name" value="MAJOR FACILITATOR SUPERFAMILY MULTIDRUG TRANSPORTER MFSC"/>
    <property type="match status" value="1"/>
</dbReference>
<dbReference type="PROSITE" id="PS50850">
    <property type="entry name" value="MFS"/>
    <property type="match status" value="1"/>
</dbReference>
<feature type="transmembrane region" description="Helical" evidence="6">
    <location>
        <begin position="355"/>
        <end position="375"/>
    </location>
</feature>
<dbReference type="Gene3D" id="1.20.1720.10">
    <property type="entry name" value="Multidrug resistance protein D"/>
    <property type="match status" value="1"/>
</dbReference>
<feature type="transmembrane region" description="Helical" evidence="6">
    <location>
        <begin position="211"/>
        <end position="232"/>
    </location>
</feature>
<evidence type="ECO:0000256" key="1">
    <source>
        <dbReference type="ARBA" id="ARBA00004141"/>
    </source>
</evidence>
<evidence type="ECO:0000313" key="8">
    <source>
        <dbReference type="EMBL" id="MEQ5842286.1"/>
    </source>
</evidence>
<sequence>MSKSCLASWGGKVRLAAWNPRTVRSPSPKASTGSRLAVSNKPALAADTPLENAPSAFRVIAMTCLIVFMAQMATTVYLPSLPVVMRDLKMTQASVELSISAYVIGAALPVLFWGAAAERWGRRGPLLISLLLFAITSLLLASCTSALELLVLRALQGVAGGGAAIIARIIVRDNWRGDELARRLSVLSIAFIAALGGGQFIGGLIGQYSHWQAGFVLMAVTAAVAIGASYSLPLKTGHPTAVKFDMAGTYWTVLRRSGFLWPACAGGLGFATTVTLQEVSPFVFQEHFGVAVTGFGSIGLLIGVAYFSGAMLVNRLVKRLGGVRLMHAGAALIALATTLMLVSSLSGLLNHFVGLWIFIALYCLTIFGQAVLFPNSMATAVSDAHDYGAHAMALCGFLQQGLAGIAATASVLLHHDGTWTFAVFALGALTLLQVKLKVRTR</sequence>
<reference evidence="8 9" key="1">
    <citation type="journal article" date="2024" name="Chem. Sci.">
        <title>Discovery of a lagriamide polyketide by integrated genome mining, isotopic labeling, and untargeted metabolomics.</title>
        <authorList>
            <person name="Fergusson C.H."/>
            <person name="Saulog J."/>
            <person name="Paulo B.S."/>
            <person name="Wilson D.M."/>
            <person name="Liu D.Y."/>
            <person name="Morehouse N.J."/>
            <person name="Waterworth S."/>
            <person name="Barkei J."/>
            <person name="Gray C.A."/>
            <person name="Kwan J.C."/>
            <person name="Eustaquio A.S."/>
            <person name="Linington R.G."/>
        </authorList>
    </citation>
    <scope>NUCLEOTIDE SEQUENCE [LARGE SCALE GENOMIC DNA]</scope>
    <source>
        <strain evidence="8 9">RL17-338-BIF-B</strain>
    </source>
</reference>
<comment type="caution">
    <text evidence="8">The sequence shown here is derived from an EMBL/GenBank/DDBJ whole genome shotgun (WGS) entry which is preliminary data.</text>
</comment>
<feature type="transmembrane region" description="Helical" evidence="6">
    <location>
        <begin position="126"/>
        <end position="147"/>
    </location>
</feature>
<evidence type="ECO:0000313" key="9">
    <source>
        <dbReference type="Proteomes" id="UP001469089"/>
    </source>
</evidence>
<dbReference type="InterPro" id="IPR036259">
    <property type="entry name" value="MFS_trans_sf"/>
</dbReference>
<comment type="subcellular location">
    <subcellularLocation>
        <location evidence="1">Membrane</location>
        <topology evidence="1">Multi-pass membrane protein</topology>
    </subcellularLocation>
</comment>
<gene>
    <name evidence="8" type="ORF">N0A02_22840</name>
</gene>
<feature type="transmembrane region" description="Helical" evidence="6">
    <location>
        <begin position="59"/>
        <end position="79"/>
    </location>
</feature>
<evidence type="ECO:0000256" key="3">
    <source>
        <dbReference type="ARBA" id="ARBA00022692"/>
    </source>
</evidence>
<keyword evidence="5 6" id="KW-0472">Membrane</keyword>
<feature type="transmembrane region" description="Helical" evidence="6">
    <location>
        <begin position="253"/>
        <end position="276"/>
    </location>
</feature>
<evidence type="ECO:0000256" key="5">
    <source>
        <dbReference type="ARBA" id="ARBA00023136"/>
    </source>
</evidence>
<dbReference type="Proteomes" id="UP001469089">
    <property type="component" value="Unassembled WGS sequence"/>
</dbReference>
<evidence type="ECO:0000256" key="2">
    <source>
        <dbReference type="ARBA" id="ARBA00022448"/>
    </source>
</evidence>
<evidence type="ECO:0000259" key="7">
    <source>
        <dbReference type="PROSITE" id="PS50850"/>
    </source>
</evidence>
<evidence type="ECO:0000256" key="4">
    <source>
        <dbReference type="ARBA" id="ARBA00022989"/>
    </source>
</evidence>
<feature type="transmembrane region" description="Helical" evidence="6">
    <location>
        <begin position="325"/>
        <end position="349"/>
    </location>
</feature>
<keyword evidence="2" id="KW-0813">Transport</keyword>
<dbReference type="PANTHER" id="PTHR42718">
    <property type="entry name" value="MAJOR FACILITATOR SUPERFAMILY MULTIDRUG TRANSPORTER MFSC"/>
    <property type="match status" value="1"/>
</dbReference>
<dbReference type="InterPro" id="IPR020846">
    <property type="entry name" value="MFS_dom"/>
</dbReference>